<evidence type="ECO:0000256" key="2">
    <source>
        <dbReference type="ARBA" id="ARBA00022692"/>
    </source>
</evidence>
<dbReference type="Proteomes" id="UP000789706">
    <property type="component" value="Unassembled WGS sequence"/>
</dbReference>
<sequence>ILKEIVESNKENSVSVIELSENLLQPTSEHTEPTTTTPPPSPKDLSLKDPSPKDPSPKDLSLKDPSPKDPFPKDPPDLISLSYPSSGTDTKTVYTSTTTQSLPTLKLNETNIADEHSPTMENTLKFSNVILYEEEENNMMFNDVGPILNSPVEELNQNSLTKLYIFNLLNFYFIKTFISTSILPITTFSYEIEGEFAVNFVLQDISQLEPTTKVILDGGKYSALILKNGNFVITNVTQGSYLLEVLSRKYIYPKIRVDVDSRGVRPSVTITGSEWNNLGPSLPYPLELYARSTADYFMVTNPYIIMMGISVVFLILMPKMMAGLEALQELQQNQPTNPLEIPDISSTLANLLTGSSNEKTSNNKRN</sequence>
<name>A0A9N9C8V6_9GLOM</name>
<organism evidence="9 10">
    <name type="scientific">Diversispora eburnea</name>
    <dbReference type="NCBI Taxonomy" id="1213867"/>
    <lineage>
        <taxon>Eukaryota</taxon>
        <taxon>Fungi</taxon>
        <taxon>Fungi incertae sedis</taxon>
        <taxon>Mucoromycota</taxon>
        <taxon>Glomeromycotina</taxon>
        <taxon>Glomeromycetes</taxon>
        <taxon>Diversisporales</taxon>
        <taxon>Diversisporaceae</taxon>
        <taxon>Diversispora</taxon>
    </lineage>
</organism>
<keyword evidence="4 7" id="KW-1133">Transmembrane helix</keyword>
<keyword evidence="3" id="KW-0732">Signal</keyword>
<feature type="compositionally biased region" description="Low complexity" evidence="6">
    <location>
        <begin position="86"/>
        <end position="99"/>
    </location>
</feature>
<dbReference type="InterPro" id="IPR039163">
    <property type="entry name" value="EMC7"/>
</dbReference>
<comment type="subcellular location">
    <subcellularLocation>
        <location evidence="1">Membrane</location>
        <topology evidence="1">Single-pass membrane protein</topology>
    </subcellularLocation>
</comment>
<evidence type="ECO:0000256" key="3">
    <source>
        <dbReference type="ARBA" id="ARBA00022729"/>
    </source>
</evidence>
<dbReference type="AlphaFoldDB" id="A0A9N9C8V6"/>
<evidence type="ECO:0000256" key="4">
    <source>
        <dbReference type="ARBA" id="ARBA00022989"/>
    </source>
</evidence>
<dbReference type="Pfam" id="PF09430">
    <property type="entry name" value="EMC7_beta-sandw"/>
    <property type="match status" value="1"/>
</dbReference>
<dbReference type="GO" id="GO:0072546">
    <property type="term" value="C:EMC complex"/>
    <property type="evidence" value="ECO:0007669"/>
    <property type="project" value="TreeGrafter"/>
</dbReference>
<evidence type="ECO:0000313" key="9">
    <source>
        <dbReference type="EMBL" id="CAG8594873.1"/>
    </source>
</evidence>
<evidence type="ECO:0000256" key="6">
    <source>
        <dbReference type="SAM" id="MobiDB-lite"/>
    </source>
</evidence>
<evidence type="ECO:0000256" key="5">
    <source>
        <dbReference type="ARBA" id="ARBA00023136"/>
    </source>
</evidence>
<dbReference type="PANTHER" id="PTHR13605">
    <property type="entry name" value="ER MEMBRANE PROTEIN COMPLEX SUBUNIT 7"/>
    <property type="match status" value="1"/>
</dbReference>
<reference evidence="9" key="1">
    <citation type="submission" date="2021-06" db="EMBL/GenBank/DDBJ databases">
        <authorList>
            <person name="Kallberg Y."/>
            <person name="Tangrot J."/>
            <person name="Rosling A."/>
        </authorList>
    </citation>
    <scope>NUCLEOTIDE SEQUENCE</scope>
    <source>
        <strain evidence="9">AZ414A</strain>
    </source>
</reference>
<evidence type="ECO:0000259" key="8">
    <source>
        <dbReference type="Pfam" id="PF09430"/>
    </source>
</evidence>
<comment type="caution">
    <text evidence="9">The sequence shown here is derived from an EMBL/GenBank/DDBJ whole genome shotgun (WGS) entry which is preliminary data.</text>
</comment>
<keyword evidence="2 7" id="KW-0812">Transmembrane</keyword>
<feature type="region of interest" description="Disordered" evidence="6">
    <location>
        <begin position="19"/>
        <end position="99"/>
    </location>
</feature>
<protein>
    <submittedName>
        <fullName evidence="9">694_t:CDS:1</fullName>
    </submittedName>
</protein>
<dbReference type="OrthoDB" id="27095at2759"/>
<feature type="non-terminal residue" evidence="9">
    <location>
        <position position="366"/>
    </location>
</feature>
<gene>
    <name evidence="9" type="ORF">DEBURN_LOCUS9237</name>
</gene>
<feature type="domain" description="ER membrane protein complex subunit 7 beta-sandwich" evidence="8">
    <location>
        <begin position="206"/>
        <end position="303"/>
    </location>
</feature>
<feature type="transmembrane region" description="Helical" evidence="7">
    <location>
        <begin position="296"/>
        <end position="317"/>
    </location>
</feature>
<feature type="compositionally biased region" description="Basic and acidic residues" evidence="6">
    <location>
        <begin position="45"/>
        <end position="76"/>
    </location>
</feature>
<accession>A0A9N9C8V6</accession>
<keyword evidence="5 7" id="KW-0472">Membrane</keyword>
<dbReference type="InterPro" id="IPR019008">
    <property type="entry name" value="Beta_sandwich_EMC7"/>
</dbReference>
<dbReference type="PANTHER" id="PTHR13605:SF4">
    <property type="entry name" value="ER MEMBRANE PROTEIN COMPLEX SUBUNIT 7"/>
    <property type="match status" value="1"/>
</dbReference>
<evidence type="ECO:0000313" key="10">
    <source>
        <dbReference type="Proteomes" id="UP000789706"/>
    </source>
</evidence>
<evidence type="ECO:0000256" key="1">
    <source>
        <dbReference type="ARBA" id="ARBA00004167"/>
    </source>
</evidence>
<evidence type="ECO:0000256" key="7">
    <source>
        <dbReference type="SAM" id="Phobius"/>
    </source>
</evidence>
<proteinExistence type="predicted"/>
<dbReference type="EMBL" id="CAJVPK010001666">
    <property type="protein sequence ID" value="CAG8594873.1"/>
    <property type="molecule type" value="Genomic_DNA"/>
</dbReference>
<keyword evidence="10" id="KW-1185">Reference proteome</keyword>